<dbReference type="AlphaFoldDB" id="A0A4Y2CAQ1"/>
<organism evidence="1 2">
    <name type="scientific">Araneus ventricosus</name>
    <name type="common">Orbweaver spider</name>
    <name type="synonym">Epeira ventricosa</name>
    <dbReference type="NCBI Taxonomy" id="182803"/>
    <lineage>
        <taxon>Eukaryota</taxon>
        <taxon>Metazoa</taxon>
        <taxon>Ecdysozoa</taxon>
        <taxon>Arthropoda</taxon>
        <taxon>Chelicerata</taxon>
        <taxon>Arachnida</taxon>
        <taxon>Araneae</taxon>
        <taxon>Araneomorphae</taxon>
        <taxon>Entelegynae</taxon>
        <taxon>Araneoidea</taxon>
        <taxon>Araneidae</taxon>
        <taxon>Araneus</taxon>
    </lineage>
</organism>
<dbReference type="Proteomes" id="UP000499080">
    <property type="component" value="Unassembled WGS sequence"/>
</dbReference>
<comment type="caution">
    <text evidence="1">The sequence shown here is derived from an EMBL/GenBank/DDBJ whole genome shotgun (WGS) entry which is preliminary data.</text>
</comment>
<evidence type="ECO:0000313" key="2">
    <source>
        <dbReference type="Proteomes" id="UP000499080"/>
    </source>
</evidence>
<dbReference type="EMBL" id="BGPR01000162">
    <property type="protein sequence ID" value="GBM00956.1"/>
    <property type="molecule type" value="Genomic_DNA"/>
</dbReference>
<evidence type="ECO:0000313" key="1">
    <source>
        <dbReference type="EMBL" id="GBM00956.1"/>
    </source>
</evidence>
<reference evidence="1 2" key="1">
    <citation type="journal article" date="2019" name="Sci. Rep.">
        <title>Orb-weaving spider Araneus ventricosus genome elucidates the spidroin gene catalogue.</title>
        <authorList>
            <person name="Kono N."/>
            <person name="Nakamura H."/>
            <person name="Ohtoshi R."/>
            <person name="Moran D.A.P."/>
            <person name="Shinohara A."/>
            <person name="Yoshida Y."/>
            <person name="Fujiwara M."/>
            <person name="Mori M."/>
            <person name="Tomita M."/>
            <person name="Arakawa K."/>
        </authorList>
    </citation>
    <scope>NUCLEOTIDE SEQUENCE [LARGE SCALE GENOMIC DNA]</scope>
</reference>
<gene>
    <name evidence="1" type="ORF">AVEN_151407_1</name>
</gene>
<keyword evidence="2" id="KW-1185">Reference proteome</keyword>
<protein>
    <submittedName>
        <fullName evidence="1">Uncharacterized protein</fullName>
    </submittedName>
</protein>
<name>A0A4Y2CAQ1_ARAVE</name>
<accession>A0A4Y2CAQ1</accession>
<proteinExistence type="predicted"/>
<sequence>MGMTAFGNNYFFHRCNLRGYIKIDDINSKTIGDYSEWRGKNKSDGLHSVLSLSSHHRFDLLFDRSSHFKSRKTKASKENVCCVEIVDHAYDELV</sequence>